<reference evidence="3" key="2">
    <citation type="journal article" date="2008" name="Genome Biol.">
        <title>Improved genome assembly and evidence-based global gene model set for the chordate Ciona intestinalis: new insight into intron and operon populations.</title>
        <authorList>
            <person name="Satou Y."/>
            <person name="Mineta K."/>
            <person name="Ogasawara M."/>
            <person name="Sasakura Y."/>
            <person name="Shoguchi E."/>
            <person name="Ueno K."/>
            <person name="Yamada L."/>
            <person name="Matsumoto J."/>
            <person name="Wasserscheid J."/>
            <person name="Dewar K."/>
            <person name="Wiley G.B."/>
            <person name="Macmil S.L."/>
            <person name="Roe B.A."/>
            <person name="Zeller R.W."/>
            <person name="Hastings K.E."/>
            <person name="Lemaire P."/>
            <person name="Lindquist E."/>
            <person name="Endo T."/>
            <person name="Hotta K."/>
            <person name="Inaba K."/>
        </authorList>
    </citation>
    <scope>NUCLEOTIDE SEQUENCE [LARGE SCALE GENOMIC DNA]</scope>
    <source>
        <strain evidence="3">wild type</strain>
    </source>
</reference>
<evidence type="ECO:0000313" key="3">
    <source>
        <dbReference type="Ensembl" id="ENSCINP00000020211.3"/>
    </source>
</evidence>
<dbReference type="GeneTree" id="ENSGT00940000159140"/>
<dbReference type="SUPFAM" id="SSF50923">
    <property type="entry name" value="Hemopexin-like domain"/>
    <property type="match status" value="1"/>
</dbReference>
<dbReference type="InParanoid" id="F6PIT9"/>
<feature type="repeat" description="Hemopexin" evidence="2">
    <location>
        <begin position="52"/>
        <end position="98"/>
    </location>
</feature>
<evidence type="ECO:0000313" key="4">
    <source>
        <dbReference type="Proteomes" id="UP000008144"/>
    </source>
</evidence>
<reference evidence="3" key="4">
    <citation type="submission" date="2025-09" db="UniProtKB">
        <authorList>
            <consortium name="Ensembl"/>
        </authorList>
    </citation>
    <scope>IDENTIFICATION</scope>
</reference>
<dbReference type="InterPro" id="IPR051298">
    <property type="entry name" value="Heme_transport/Cell_adhesion"/>
</dbReference>
<dbReference type="AlphaFoldDB" id="F6PIT9"/>
<dbReference type="Gene3D" id="2.110.10.10">
    <property type="entry name" value="Hemopexin-like domain"/>
    <property type="match status" value="1"/>
</dbReference>
<protein>
    <submittedName>
        <fullName evidence="3">Uncharacterized protein</fullName>
    </submittedName>
</protein>
<dbReference type="PROSITE" id="PS00024">
    <property type="entry name" value="HEMOPEXIN"/>
    <property type="match status" value="1"/>
</dbReference>
<dbReference type="OMA" id="LEDCRCH"/>
<feature type="repeat" description="Hemopexin" evidence="2">
    <location>
        <begin position="154"/>
        <end position="206"/>
    </location>
</feature>
<dbReference type="InterPro" id="IPR018487">
    <property type="entry name" value="Hemopexin-like_repeat"/>
</dbReference>
<keyword evidence="1" id="KW-0732">Signal</keyword>
<name>F6PIT9_CIOIN</name>
<dbReference type="InterPro" id="IPR036375">
    <property type="entry name" value="Hemopexin-like_dom_sf"/>
</dbReference>
<dbReference type="EMBL" id="EAAA01000844">
    <property type="status" value="NOT_ANNOTATED_CDS"/>
    <property type="molecule type" value="Genomic_DNA"/>
</dbReference>
<accession>F6PIT9</accession>
<dbReference type="STRING" id="7719.ENSCINP00000020211"/>
<dbReference type="InterPro" id="IPR018486">
    <property type="entry name" value="Hemopexin_CS"/>
</dbReference>
<dbReference type="Pfam" id="PF00045">
    <property type="entry name" value="Hemopexin"/>
    <property type="match status" value="1"/>
</dbReference>
<evidence type="ECO:0000256" key="1">
    <source>
        <dbReference type="ARBA" id="ARBA00022729"/>
    </source>
</evidence>
<dbReference type="Ensembl" id="ENSCINT00000020211.3">
    <property type="protein sequence ID" value="ENSCINP00000020211.3"/>
    <property type="gene ID" value="ENSCING00000010091.3"/>
</dbReference>
<proteinExistence type="predicted"/>
<dbReference type="PROSITE" id="PS51642">
    <property type="entry name" value="HEMOPEXIN_2"/>
    <property type="match status" value="3"/>
</dbReference>
<organism evidence="3 4">
    <name type="scientific">Ciona intestinalis</name>
    <name type="common">Transparent sea squirt</name>
    <name type="synonym">Ascidia intestinalis</name>
    <dbReference type="NCBI Taxonomy" id="7719"/>
    <lineage>
        <taxon>Eukaryota</taxon>
        <taxon>Metazoa</taxon>
        <taxon>Chordata</taxon>
        <taxon>Tunicata</taxon>
        <taxon>Ascidiacea</taxon>
        <taxon>Phlebobranchia</taxon>
        <taxon>Cionidae</taxon>
        <taxon>Ciona</taxon>
    </lineage>
</organism>
<dbReference type="PANTHER" id="PTHR22917:SF6">
    <property type="entry name" value="EG:8D8.2 PROTEIN-RELATED"/>
    <property type="match status" value="1"/>
</dbReference>
<dbReference type="PANTHER" id="PTHR22917">
    <property type="entry name" value="HEMOPEXIN DOMAIN-CONTAINING PROTEIN"/>
    <property type="match status" value="1"/>
</dbReference>
<reference evidence="3" key="3">
    <citation type="submission" date="2025-08" db="UniProtKB">
        <authorList>
            <consortium name="Ensembl"/>
        </authorList>
    </citation>
    <scope>IDENTIFICATION</scope>
</reference>
<reference evidence="4" key="1">
    <citation type="journal article" date="2002" name="Science">
        <title>The draft genome of Ciona intestinalis: insights into chordate and vertebrate origins.</title>
        <authorList>
            <person name="Dehal P."/>
            <person name="Satou Y."/>
            <person name="Campbell R.K."/>
            <person name="Chapman J."/>
            <person name="Degnan B."/>
            <person name="De Tomaso A."/>
            <person name="Davidson B."/>
            <person name="Di Gregorio A."/>
            <person name="Gelpke M."/>
            <person name="Goodstein D.M."/>
            <person name="Harafuji N."/>
            <person name="Hastings K.E."/>
            <person name="Ho I."/>
            <person name="Hotta K."/>
            <person name="Huang W."/>
            <person name="Kawashima T."/>
            <person name="Lemaire P."/>
            <person name="Martinez D."/>
            <person name="Meinertzhagen I.A."/>
            <person name="Necula S."/>
            <person name="Nonaka M."/>
            <person name="Putnam N."/>
            <person name="Rash S."/>
            <person name="Saiga H."/>
            <person name="Satake M."/>
            <person name="Terry A."/>
            <person name="Yamada L."/>
            <person name="Wang H.G."/>
            <person name="Awazu S."/>
            <person name="Azumi K."/>
            <person name="Boore J."/>
            <person name="Branno M."/>
            <person name="Chin-Bow S."/>
            <person name="DeSantis R."/>
            <person name="Doyle S."/>
            <person name="Francino P."/>
            <person name="Keys D.N."/>
            <person name="Haga S."/>
            <person name="Hayashi H."/>
            <person name="Hino K."/>
            <person name="Imai K.S."/>
            <person name="Inaba K."/>
            <person name="Kano S."/>
            <person name="Kobayashi K."/>
            <person name="Kobayashi M."/>
            <person name="Lee B.I."/>
            <person name="Makabe K.W."/>
            <person name="Manohar C."/>
            <person name="Matassi G."/>
            <person name="Medina M."/>
            <person name="Mochizuki Y."/>
            <person name="Mount S."/>
            <person name="Morishita T."/>
            <person name="Miura S."/>
            <person name="Nakayama A."/>
            <person name="Nishizaka S."/>
            <person name="Nomoto H."/>
            <person name="Ohta F."/>
            <person name="Oishi K."/>
            <person name="Rigoutsos I."/>
            <person name="Sano M."/>
            <person name="Sasaki A."/>
            <person name="Sasakura Y."/>
            <person name="Shoguchi E."/>
            <person name="Shin-i T."/>
            <person name="Spagnuolo A."/>
            <person name="Stainier D."/>
            <person name="Suzuki M.M."/>
            <person name="Tassy O."/>
            <person name="Takatori N."/>
            <person name="Tokuoka M."/>
            <person name="Yagi K."/>
            <person name="Yoshizaki F."/>
            <person name="Wada S."/>
            <person name="Zhang C."/>
            <person name="Hyatt P.D."/>
            <person name="Larimer F."/>
            <person name="Detter C."/>
            <person name="Doggett N."/>
            <person name="Glavina T."/>
            <person name="Hawkins T."/>
            <person name="Richardson P."/>
            <person name="Lucas S."/>
            <person name="Kohara Y."/>
            <person name="Levine M."/>
            <person name="Satoh N."/>
            <person name="Rokhsar D.S."/>
        </authorList>
    </citation>
    <scope>NUCLEOTIDE SEQUENCE [LARGE SCALE GENOMIC DNA]</scope>
</reference>
<dbReference type="Proteomes" id="UP000008144">
    <property type="component" value="Chromosome 12"/>
</dbReference>
<sequence>NALCNPQPFDAFTQIKKYQYFAFRGNQVFRINQIGVLNGYPTNIEDVFPYAPHDINAALTLKINGETATYLIKDNKYWKYKSFGLIEANLTHTLWPDIPYNINAAFYIPKHGKFQATIYFIEGCKVHMYTVLTNKQFMKFNKVNLCHQLPSVDVENITAAAVNHRRLYIFIGNIYYRLRVRHRSNFNHSRNYPDYPRNKDNYWLGCVDYN</sequence>
<evidence type="ECO:0000256" key="2">
    <source>
        <dbReference type="PROSITE-ProRule" id="PRU01011"/>
    </source>
</evidence>
<dbReference type="HOGENOM" id="CLU_1177716_0_0_1"/>
<keyword evidence="4" id="KW-1185">Reference proteome</keyword>
<dbReference type="SMART" id="SM00120">
    <property type="entry name" value="HX"/>
    <property type="match status" value="3"/>
</dbReference>
<feature type="repeat" description="Hemopexin" evidence="2">
    <location>
        <begin position="6"/>
        <end position="51"/>
    </location>
</feature>